<dbReference type="GO" id="GO:0022857">
    <property type="term" value="F:transmembrane transporter activity"/>
    <property type="evidence" value="ECO:0007669"/>
    <property type="project" value="InterPro"/>
</dbReference>
<feature type="transmembrane region" description="Helical" evidence="5">
    <location>
        <begin position="188"/>
        <end position="206"/>
    </location>
</feature>
<accession>A0A9P7CHG9</accession>
<dbReference type="Pfam" id="PF07690">
    <property type="entry name" value="MFS_1"/>
    <property type="match status" value="1"/>
</dbReference>
<feature type="transmembrane region" description="Helical" evidence="5">
    <location>
        <begin position="248"/>
        <end position="266"/>
    </location>
</feature>
<dbReference type="GO" id="GO:0016020">
    <property type="term" value="C:membrane"/>
    <property type="evidence" value="ECO:0007669"/>
    <property type="project" value="UniProtKB-SubCell"/>
</dbReference>
<evidence type="ECO:0000256" key="3">
    <source>
        <dbReference type="ARBA" id="ARBA00022989"/>
    </source>
</evidence>
<feature type="domain" description="Major facilitator superfamily (MFS) profile" evidence="6">
    <location>
        <begin position="374"/>
        <end position="552"/>
    </location>
</feature>
<dbReference type="InterPro" id="IPR036259">
    <property type="entry name" value="MFS_trans_sf"/>
</dbReference>
<dbReference type="AlphaFoldDB" id="A0A9P7CHG9"/>
<evidence type="ECO:0000259" key="6">
    <source>
        <dbReference type="PROSITE" id="PS50850"/>
    </source>
</evidence>
<feature type="transmembrane region" description="Helical" evidence="5">
    <location>
        <begin position="496"/>
        <end position="520"/>
    </location>
</feature>
<protein>
    <recommendedName>
        <fullName evidence="6">Major facilitator superfamily (MFS) profile domain-containing protein</fullName>
    </recommendedName>
</protein>
<gene>
    <name evidence="7" type="ORF">G6F50_012685</name>
</gene>
<dbReference type="CDD" id="cd17393">
    <property type="entry name" value="MFS_MosC_like"/>
    <property type="match status" value="1"/>
</dbReference>
<keyword evidence="8" id="KW-1185">Reference proteome</keyword>
<dbReference type="SUPFAM" id="SSF103473">
    <property type="entry name" value="MFS general substrate transporter"/>
    <property type="match status" value="1"/>
</dbReference>
<comment type="subcellular location">
    <subcellularLocation>
        <location evidence="1">Membrane</location>
        <topology evidence="1">Multi-pass membrane protein</topology>
    </subcellularLocation>
</comment>
<keyword evidence="2 5" id="KW-0812">Transmembrane</keyword>
<proteinExistence type="predicted"/>
<comment type="caution">
    <text evidence="7">The sequence shown here is derived from an EMBL/GenBank/DDBJ whole genome shotgun (WGS) entry which is preliminary data.</text>
</comment>
<dbReference type="Gene3D" id="1.20.1250.20">
    <property type="entry name" value="MFS general substrate transporter like domains"/>
    <property type="match status" value="2"/>
</dbReference>
<evidence type="ECO:0000256" key="1">
    <source>
        <dbReference type="ARBA" id="ARBA00004141"/>
    </source>
</evidence>
<dbReference type="PANTHER" id="PTHR23514:SF13">
    <property type="entry name" value="INNER MEMBRANE PROTEIN YBJJ"/>
    <property type="match status" value="1"/>
</dbReference>
<feature type="transmembrane region" description="Helical" evidence="5">
    <location>
        <begin position="410"/>
        <end position="429"/>
    </location>
</feature>
<organism evidence="7 8">
    <name type="scientific">Rhizopus delemar</name>
    <dbReference type="NCBI Taxonomy" id="936053"/>
    <lineage>
        <taxon>Eukaryota</taxon>
        <taxon>Fungi</taxon>
        <taxon>Fungi incertae sedis</taxon>
        <taxon>Mucoromycota</taxon>
        <taxon>Mucoromycotina</taxon>
        <taxon>Mucoromycetes</taxon>
        <taxon>Mucorales</taxon>
        <taxon>Mucorineae</taxon>
        <taxon>Rhizopodaceae</taxon>
        <taxon>Rhizopus</taxon>
    </lineage>
</organism>
<dbReference type="PANTHER" id="PTHR23514">
    <property type="entry name" value="BYPASS OF STOP CODON PROTEIN 6"/>
    <property type="match status" value="1"/>
</dbReference>
<feature type="transmembrane region" description="Helical" evidence="5">
    <location>
        <begin position="272"/>
        <end position="290"/>
    </location>
</feature>
<dbReference type="InterPro" id="IPR020846">
    <property type="entry name" value="MFS_dom"/>
</dbReference>
<dbReference type="PROSITE" id="PS50850">
    <property type="entry name" value="MFS"/>
    <property type="match status" value="1"/>
</dbReference>
<reference evidence="7 8" key="1">
    <citation type="journal article" date="2020" name="Microb. Genom.">
        <title>Genetic diversity of clinical and environmental Mucorales isolates obtained from an investigation of mucormycosis cases among solid organ transplant recipients.</title>
        <authorList>
            <person name="Nguyen M.H."/>
            <person name="Kaul D."/>
            <person name="Muto C."/>
            <person name="Cheng S.J."/>
            <person name="Richter R.A."/>
            <person name="Bruno V.M."/>
            <person name="Liu G."/>
            <person name="Beyhan S."/>
            <person name="Sundermann A.J."/>
            <person name="Mounaud S."/>
            <person name="Pasculle A.W."/>
            <person name="Nierman W.C."/>
            <person name="Driscoll E."/>
            <person name="Cumbie R."/>
            <person name="Clancy C.J."/>
            <person name="Dupont C.L."/>
        </authorList>
    </citation>
    <scope>NUCLEOTIDE SEQUENCE [LARGE SCALE GENOMIC DNA]</scope>
    <source>
        <strain evidence="7 8">GL24</strain>
    </source>
</reference>
<feature type="transmembrane region" description="Helical" evidence="5">
    <location>
        <begin position="335"/>
        <end position="356"/>
    </location>
</feature>
<sequence>MEFVRAQPQVAVAVRCQIRRGFRQVLLGDAARAFAGIRGKGRDIDQPLHVGLVAGLADHCATIGMADQQHRPVDLPDHLLGASCIVGQRGEWQFHRLHAVMAVAMQFQDHLGPVCGPAPESMDEEDGRCRAHVWISGSGRRNADRAATVRGRRHLPIPPENVSMEIPWSFAPRMTPSSPLAQQHATRAAFFIPGFATAAWAPMVPYAKAKAGLSDASLGAVLLCLGLGSLLAMPLAGALTGRLGCRRVMVITCAMMLCALPLLVLAPSPMALGAALFVFGAGVGALDCAMNMQAVAVERDAGRAMMSGFHAFYSIGGFVGAGCMTGLLILGTPLWLAALVSVATLLLVAALAAPHWRPQRILHEGPLLALPHGVVLFIGVLAFVVFLAEGSMLDWSAVFLAEVRQVPRDQAGAGFALFTLAMTAMRLFGDGIVERLGRTRTIVIGGITAAAGFGLATLVASFPVALAGYVLVGLGCANIVPALFSMAGQQRVMPESIAITAVTTLGYAGILAGPAAIGALAHVTSLGFAFLCVAALLLGVAASARSLARRLP</sequence>
<evidence type="ECO:0000256" key="2">
    <source>
        <dbReference type="ARBA" id="ARBA00022692"/>
    </source>
</evidence>
<feature type="transmembrane region" description="Helical" evidence="5">
    <location>
        <begin position="311"/>
        <end position="329"/>
    </location>
</feature>
<feature type="transmembrane region" description="Helical" evidence="5">
    <location>
        <begin position="441"/>
        <end position="460"/>
    </location>
</feature>
<feature type="transmembrane region" description="Helical" evidence="5">
    <location>
        <begin position="526"/>
        <end position="548"/>
    </location>
</feature>
<dbReference type="InterPro" id="IPR051788">
    <property type="entry name" value="MFS_Transporter"/>
</dbReference>
<dbReference type="Proteomes" id="UP000740926">
    <property type="component" value="Unassembled WGS sequence"/>
</dbReference>
<dbReference type="InterPro" id="IPR011701">
    <property type="entry name" value="MFS"/>
</dbReference>
<evidence type="ECO:0000313" key="8">
    <source>
        <dbReference type="Proteomes" id="UP000740926"/>
    </source>
</evidence>
<keyword evidence="3 5" id="KW-1133">Transmembrane helix</keyword>
<feature type="transmembrane region" description="Helical" evidence="5">
    <location>
        <begin position="218"/>
        <end position="236"/>
    </location>
</feature>
<evidence type="ECO:0000313" key="7">
    <source>
        <dbReference type="EMBL" id="KAG1556762.1"/>
    </source>
</evidence>
<feature type="transmembrane region" description="Helical" evidence="5">
    <location>
        <begin position="368"/>
        <end position="390"/>
    </location>
</feature>
<dbReference type="EMBL" id="JAANIU010004202">
    <property type="protein sequence ID" value="KAG1556762.1"/>
    <property type="molecule type" value="Genomic_DNA"/>
</dbReference>
<feature type="transmembrane region" description="Helical" evidence="5">
    <location>
        <begin position="466"/>
        <end position="484"/>
    </location>
</feature>
<evidence type="ECO:0000256" key="4">
    <source>
        <dbReference type="ARBA" id="ARBA00023136"/>
    </source>
</evidence>
<name>A0A9P7CHG9_9FUNG</name>
<evidence type="ECO:0000256" key="5">
    <source>
        <dbReference type="SAM" id="Phobius"/>
    </source>
</evidence>
<keyword evidence="4 5" id="KW-0472">Membrane</keyword>